<comment type="caution">
    <text evidence="7">The sequence shown here is derived from an EMBL/GenBank/DDBJ whole genome shotgun (WGS) entry which is preliminary data.</text>
</comment>
<keyword evidence="5" id="KW-0449">Lipoprotein</keyword>
<reference evidence="7" key="1">
    <citation type="submission" date="2020-03" db="EMBL/GenBank/DDBJ databases">
        <title>Draft sequencing of Paenibacilllus sp. S3N08.</title>
        <authorList>
            <person name="Kim D.-U."/>
        </authorList>
    </citation>
    <scope>NUCLEOTIDE SEQUENCE</scope>
    <source>
        <strain evidence="7">S3N08</strain>
    </source>
</reference>
<keyword evidence="2 6" id="KW-0732">Signal</keyword>
<feature type="chain" id="PRO_5045106427" evidence="6">
    <location>
        <begin position="25"/>
        <end position="281"/>
    </location>
</feature>
<evidence type="ECO:0000256" key="1">
    <source>
        <dbReference type="ARBA" id="ARBA00022475"/>
    </source>
</evidence>
<name>A0ABX0J9K3_9BACL</name>
<evidence type="ECO:0000256" key="3">
    <source>
        <dbReference type="ARBA" id="ARBA00023136"/>
    </source>
</evidence>
<evidence type="ECO:0000313" key="8">
    <source>
        <dbReference type="Proteomes" id="UP001165962"/>
    </source>
</evidence>
<keyword evidence="1" id="KW-1003">Cell membrane</keyword>
<evidence type="ECO:0000313" key="7">
    <source>
        <dbReference type="EMBL" id="NHN32633.1"/>
    </source>
</evidence>
<dbReference type="Proteomes" id="UP001165962">
    <property type="component" value="Unassembled WGS sequence"/>
</dbReference>
<keyword evidence="4" id="KW-0564">Palmitate</keyword>
<keyword evidence="8" id="KW-1185">Reference proteome</keyword>
<dbReference type="Pfam" id="PF13416">
    <property type="entry name" value="SBP_bac_8"/>
    <property type="match status" value="1"/>
</dbReference>
<dbReference type="PANTHER" id="PTHR43649">
    <property type="entry name" value="ARABINOSE-BINDING PROTEIN-RELATED"/>
    <property type="match status" value="1"/>
</dbReference>
<feature type="signal peptide" evidence="6">
    <location>
        <begin position="1"/>
        <end position="24"/>
    </location>
</feature>
<evidence type="ECO:0000256" key="6">
    <source>
        <dbReference type="SAM" id="SignalP"/>
    </source>
</evidence>
<dbReference type="RefSeq" id="WP_166152930.1">
    <property type="nucleotide sequence ID" value="NZ_JAAOIW010000009.1"/>
</dbReference>
<protein>
    <submittedName>
        <fullName evidence="7">Extracellular solute-binding protein</fullName>
    </submittedName>
</protein>
<gene>
    <name evidence="7" type="ORF">G9U52_22645</name>
</gene>
<dbReference type="PANTHER" id="PTHR43649:SF33">
    <property type="entry name" value="POLYGALACTURONAN_RHAMNOGALACTURONAN-BINDING PROTEIN YTCQ"/>
    <property type="match status" value="1"/>
</dbReference>
<dbReference type="SUPFAM" id="SSF53850">
    <property type="entry name" value="Periplasmic binding protein-like II"/>
    <property type="match status" value="1"/>
</dbReference>
<dbReference type="InterPro" id="IPR006059">
    <property type="entry name" value="SBP"/>
</dbReference>
<keyword evidence="3" id="KW-0472">Membrane</keyword>
<accession>A0ABX0J9K3</accession>
<proteinExistence type="predicted"/>
<dbReference type="EMBL" id="JAAOIW010000009">
    <property type="protein sequence ID" value="NHN32633.1"/>
    <property type="molecule type" value="Genomic_DNA"/>
</dbReference>
<sequence>MKKKGLPILASTLLLAAAVLPACSSGGNSGQAPAASSDGGAAAQKPARTITVMMSDSSVQPIVKDAPALQEILKKTNMKINLEGVPASDFETKKSTLITTNNLPDVLRVSKADITNFASTGVFVDLMPYLDKYAPNFLKRVEVEPEAKKLMVDGKFYGFPIMARKSVAANVGSFPMIRTDVLNELGLKAPTDFNELYNVLAAFKKAYPDSYPWTIRNGSQYTLRFLVYAFGGGFNIYYEPKQDKYIYGTSTDAFKEVITYFNKLYKEKLLDPNFANLTQQQ</sequence>
<evidence type="ECO:0000256" key="2">
    <source>
        <dbReference type="ARBA" id="ARBA00022729"/>
    </source>
</evidence>
<evidence type="ECO:0000256" key="5">
    <source>
        <dbReference type="ARBA" id="ARBA00023288"/>
    </source>
</evidence>
<evidence type="ECO:0000256" key="4">
    <source>
        <dbReference type="ARBA" id="ARBA00023139"/>
    </source>
</evidence>
<dbReference type="Gene3D" id="3.40.190.10">
    <property type="entry name" value="Periplasmic binding protein-like II"/>
    <property type="match status" value="2"/>
</dbReference>
<organism evidence="7 8">
    <name type="scientific">Paenibacillus agricola</name>
    <dbReference type="NCBI Taxonomy" id="2716264"/>
    <lineage>
        <taxon>Bacteria</taxon>
        <taxon>Bacillati</taxon>
        <taxon>Bacillota</taxon>
        <taxon>Bacilli</taxon>
        <taxon>Bacillales</taxon>
        <taxon>Paenibacillaceae</taxon>
        <taxon>Paenibacillus</taxon>
    </lineage>
</organism>
<dbReference type="InterPro" id="IPR050490">
    <property type="entry name" value="Bact_solute-bd_prot1"/>
</dbReference>